<dbReference type="PANTHER" id="PTHR43163:SF6">
    <property type="entry name" value="DIPEPTIDE TRANSPORT SYSTEM PERMEASE PROTEIN DPPB-RELATED"/>
    <property type="match status" value="1"/>
</dbReference>
<keyword evidence="6 7" id="KW-0472">Membrane</keyword>
<dbReference type="Gene3D" id="1.10.3720.10">
    <property type="entry name" value="MetI-like"/>
    <property type="match status" value="1"/>
</dbReference>
<feature type="transmembrane region" description="Helical" evidence="7">
    <location>
        <begin position="131"/>
        <end position="158"/>
    </location>
</feature>
<dbReference type="InterPro" id="IPR000515">
    <property type="entry name" value="MetI-like"/>
</dbReference>
<name>A0A1M4SHB1_9CLOT</name>
<keyword evidence="5 7" id="KW-1133">Transmembrane helix</keyword>
<keyword evidence="2 7" id="KW-0813">Transport</keyword>
<comment type="subcellular location">
    <subcellularLocation>
        <location evidence="1 7">Cell membrane</location>
        <topology evidence="1 7">Multi-pass membrane protein</topology>
    </subcellularLocation>
</comment>
<dbReference type="SUPFAM" id="SSF161098">
    <property type="entry name" value="MetI-like"/>
    <property type="match status" value="1"/>
</dbReference>
<feature type="transmembrane region" description="Helical" evidence="7">
    <location>
        <begin position="178"/>
        <end position="201"/>
    </location>
</feature>
<dbReference type="PROSITE" id="PS50928">
    <property type="entry name" value="ABC_TM1"/>
    <property type="match status" value="1"/>
</dbReference>
<organism evidence="9 10">
    <name type="scientific">Clostridium fallax</name>
    <dbReference type="NCBI Taxonomy" id="1533"/>
    <lineage>
        <taxon>Bacteria</taxon>
        <taxon>Bacillati</taxon>
        <taxon>Bacillota</taxon>
        <taxon>Clostridia</taxon>
        <taxon>Eubacteriales</taxon>
        <taxon>Clostridiaceae</taxon>
        <taxon>Clostridium</taxon>
    </lineage>
</organism>
<evidence type="ECO:0000256" key="1">
    <source>
        <dbReference type="ARBA" id="ARBA00004651"/>
    </source>
</evidence>
<dbReference type="CDD" id="cd06261">
    <property type="entry name" value="TM_PBP2"/>
    <property type="match status" value="1"/>
</dbReference>
<dbReference type="InterPro" id="IPR045621">
    <property type="entry name" value="BPD_transp_1_N"/>
</dbReference>
<feature type="transmembrane region" description="Helical" evidence="7">
    <location>
        <begin position="99"/>
        <end position="119"/>
    </location>
</feature>
<comment type="similarity">
    <text evidence="7">Belongs to the binding-protein-dependent transport system permease family.</text>
</comment>
<feature type="transmembrane region" description="Helical" evidence="7">
    <location>
        <begin position="282"/>
        <end position="308"/>
    </location>
</feature>
<keyword evidence="4 7" id="KW-0812">Transmembrane</keyword>
<evidence type="ECO:0000259" key="8">
    <source>
        <dbReference type="PROSITE" id="PS50928"/>
    </source>
</evidence>
<feature type="transmembrane region" description="Helical" evidence="7">
    <location>
        <begin position="236"/>
        <end position="262"/>
    </location>
</feature>
<dbReference type="RefSeq" id="WP_072892205.1">
    <property type="nucleotide sequence ID" value="NZ_FQVM01000001.1"/>
</dbReference>
<dbReference type="EMBL" id="FQVM01000001">
    <property type="protein sequence ID" value="SHE31623.1"/>
    <property type="molecule type" value="Genomic_DNA"/>
</dbReference>
<dbReference type="OrthoDB" id="9773221at2"/>
<sequence length="318" mass="35360">MGKYILKRFLQAIPILIVVSIISFTIMHMAPGDPVMSYVTPKMSQEDIQNVRTNLGLDKPIPIQYLQWLKNTLKGDLGYSLVDYRPVGQEILERLPATFLLMGTSLVLSLVLGISIGLISAHYQNSKFDKIFSVISYIGISIPSFWFAMILIIIFAVKLQILPSVGMHSPGVDSTLDVIHHLIMPALVLSFGSFSVISRYIRGKAIVEKTRDYVRTAKGKGVPNKIIFYKHILRNILLPIVTILGMSLPDLVTGAFITETIFGWPGMGRMGVNAIFSFDYPVIMAITMISSLLLIIGNLISDILYGFVDPRIKAVELE</sequence>
<evidence type="ECO:0000256" key="4">
    <source>
        <dbReference type="ARBA" id="ARBA00022692"/>
    </source>
</evidence>
<dbReference type="STRING" id="1533.SAMN05443638_10130"/>
<evidence type="ECO:0000256" key="6">
    <source>
        <dbReference type="ARBA" id="ARBA00023136"/>
    </source>
</evidence>
<evidence type="ECO:0000313" key="9">
    <source>
        <dbReference type="EMBL" id="SHE31623.1"/>
    </source>
</evidence>
<keyword evidence="10" id="KW-1185">Reference proteome</keyword>
<evidence type="ECO:0000256" key="3">
    <source>
        <dbReference type="ARBA" id="ARBA00022475"/>
    </source>
</evidence>
<dbReference type="Pfam" id="PF19300">
    <property type="entry name" value="BPD_transp_1_N"/>
    <property type="match status" value="1"/>
</dbReference>
<evidence type="ECO:0000256" key="7">
    <source>
        <dbReference type="RuleBase" id="RU363032"/>
    </source>
</evidence>
<feature type="transmembrane region" description="Helical" evidence="7">
    <location>
        <begin position="12"/>
        <end position="30"/>
    </location>
</feature>
<dbReference type="GO" id="GO:0055085">
    <property type="term" value="P:transmembrane transport"/>
    <property type="evidence" value="ECO:0007669"/>
    <property type="project" value="InterPro"/>
</dbReference>
<proteinExistence type="inferred from homology"/>
<dbReference type="PANTHER" id="PTHR43163">
    <property type="entry name" value="DIPEPTIDE TRANSPORT SYSTEM PERMEASE PROTEIN DPPB-RELATED"/>
    <property type="match status" value="1"/>
</dbReference>
<evidence type="ECO:0000256" key="2">
    <source>
        <dbReference type="ARBA" id="ARBA00022448"/>
    </source>
</evidence>
<dbReference type="AlphaFoldDB" id="A0A1M4SHB1"/>
<dbReference type="Pfam" id="PF00528">
    <property type="entry name" value="BPD_transp_1"/>
    <property type="match status" value="1"/>
</dbReference>
<protein>
    <submittedName>
        <fullName evidence="9">Peptide/nickel transport system permease protein</fullName>
    </submittedName>
</protein>
<dbReference type="InterPro" id="IPR035906">
    <property type="entry name" value="MetI-like_sf"/>
</dbReference>
<reference evidence="9 10" key="1">
    <citation type="submission" date="2016-11" db="EMBL/GenBank/DDBJ databases">
        <authorList>
            <person name="Jaros S."/>
            <person name="Januszkiewicz K."/>
            <person name="Wedrychowicz H."/>
        </authorList>
    </citation>
    <scope>NUCLEOTIDE SEQUENCE [LARGE SCALE GENOMIC DNA]</scope>
    <source>
        <strain evidence="9 10">DSM 2631</strain>
    </source>
</reference>
<dbReference type="Proteomes" id="UP000184035">
    <property type="component" value="Unassembled WGS sequence"/>
</dbReference>
<feature type="domain" description="ABC transmembrane type-1" evidence="8">
    <location>
        <begin position="95"/>
        <end position="301"/>
    </location>
</feature>
<evidence type="ECO:0000313" key="10">
    <source>
        <dbReference type="Proteomes" id="UP000184035"/>
    </source>
</evidence>
<gene>
    <name evidence="9" type="ORF">SAMN05443638_10130</name>
</gene>
<accession>A0A1M4SHB1</accession>
<keyword evidence="3" id="KW-1003">Cell membrane</keyword>
<dbReference type="GO" id="GO:0005886">
    <property type="term" value="C:plasma membrane"/>
    <property type="evidence" value="ECO:0007669"/>
    <property type="project" value="UniProtKB-SubCell"/>
</dbReference>
<evidence type="ECO:0000256" key="5">
    <source>
        <dbReference type="ARBA" id="ARBA00022989"/>
    </source>
</evidence>